<dbReference type="AlphaFoldDB" id="A0A7S4DXR8"/>
<dbReference type="Gene3D" id="3.20.170.20">
    <property type="entry name" value="Protein of unknown function DUF952"/>
    <property type="match status" value="1"/>
</dbReference>
<organism evidence="1">
    <name type="scientific">Lotharella globosa</name>
    <dbReference type="NCBI Taxonomy" id="91324"/>
    <lineage>
        <taxon>Eukaryota</taxon>
        <taxon>Sar</taxon>
        <taxon>Rhizaria</taxon>
        <taxon>Cercozoa</taxon>
        <taxon>Chlorarachniophyceae</taxon>
        <taxon>Lotharella</taxon>
    </lineage>
</organism>
<proteinExistence type="predicted"/>
<sequence>MDRVVWKVADKVEVEAWTAAGKMMGSELDKKDGFIHSSNAVMVRKVASMFFAGVENLVLLRIDTSKLAGEVSFVDDDGSKDAQISKDGQDGPRTLVKYSPNGCAHIFRAVGDELPWSAVNVFPLPVGKDGVHEFPDACRRQTEASRCDATCRTCVLL</sequence>
<evidence type="ECO:0008006" key="2">
    <source>
        <dbReference type="Google" id="ProtNLM"/>
    </source>
</evidence>
<protein>
    <recommendedName>
        <fullName evidence="2">DUF952 domain-containing protein</fullName>
    </recommendedName>
</protein>
<dbReference type="PANTHER" id="PTHR34129">
    <property type="entry name" value="BLR1139 PROTEIN"/>
    <property type="match status" value="1"/>
</dbReference>
<name>A0A7S4DXR8_9EUKA</name>
<accession>A0A7S4DXR8</accession>
<dbReference type="PANTHER" id="PTHR34129:SF1">
    <property type="entry name" value="DUF952 DOMAIN-CONTAINING PROTEIN"/>
    <property type="match status" value="1"/>
</dbReference>
<gene>
    <name evidence="1" type="ORF">LGLO00237_LOCUS28633</name>
</gene>
<evidence type="ECO:0000313" key="1">
    <source>
        <dbReference type="EMBL" id="CAE0676854.1"/>
    </source>
</evidence>
<dbReference type="Pfam" id="PF06108">
    <property type="entry name" value="DUF952"/>
    <property type="match status" value="1"/>
</dbReference>
<dbReference type="SUPFAM" id="SSF56399">
    <property type="entry name" value="ADP-ribosylation"/>
    <property type="match status" value="1"/>
</dbReference>
<dbReference type="EMBL" id="HBIV01040390">
    <property type="protein sequence ID" value="CAE0676854.1"/>
    <property type="molecule type" value="Transcribed_RNA"/>
</dbReference>
<reference evidence="1" key="1">
    <citation type="submission" date="2021-01" db="EMBL/GenBank/DDBJ databases">
        <authorList>
            <person name="Corre E."/>
            <person name="Pelletier E."/>
            <person name="Niang G."/>
            <person name="Scheremetjew M."/>
            <person name="Finn R."/>
            <person name="Kale V."/>
            <person name="Holt S."/>
            <person name="Cochrane G."/>
            <person name="Meng A."/>
            <person name="Brown T."/>
            <person name="Cohen L."/>
        </authorList>
    </citation>
    <scope>NUCLEOTIDE SEQUENCE</scope>
    <source>
        <strain evidence="1">CCCM811</strain>
    </source>
</reference>
<dbReference type="InterPro" id="IPR009297">
    <property type="entry name" value="DUF952"/>
</dbReference>